<keyword evidence="5" id="KW-1185">Reference proteome</keyword>
<dbReference type="Pfam" id="PF13511">
    <property type="entry name" value="DUF4124"/>
    <property type="match status" value="1"/>
</dbReference>
<sequence length="227" mass="23771">MLATVVVAVLCATGAAHADIYTWVGADGVRHYSDTPDSSRAERADLPGIQNVEGDPDALQRLQDEFQAGRARGEPPDSRRPELVRPEAGRTFRNARGVVPIALTIGGGADLRDGEQITYYLDGSPIPESPTDETRLELANVARGTHTLSAALLYEGRELRRTEPVTFYVQPPAAISPLNPDSQNGGGDDRGENLDGVATAPPAGNADGAPAAPRFTPGSGGAPSAPR</sequence>
<evidence type="ECO:0000256" key="1">
    <source>
        <dbReference type="SAM" id="MobiDB-lite"/>
    </source>
</evidence>
<dbReference type="EMBL" id="AYKH01000044">
    <property type="protein sequence ID" value="ROO24066.1"/>
    <property type="molecule type" value="Genomic_DNA"/>
</dbReference>
<gene>
    <name evidence="4" type="ORF">SAOR_16365</name>
</gene>
<organism evidence="4 5">
    <name type="scientific">Salinisphaera orenii MK-B5</name>
    <dbReference type="NCBI Taxonomy" id="856730"/>
    <lineage>
        <taxon>Bacteria</taxon>
        <taxon>Pseudomonadati</taxon>
        <taxon>Pseudomonadota</taxon>
        <taxon>Gammaproteobacteria</taxon>
        <taxon>Salinisphaerales</taxon>
        <taxon>Salinisphaeraceae</taxon>
        <taxon>Salinisphaera</taxon>
    </lineage>
</organism>
<evidence type="ECO:0000256" key="2">
    <source>
        <dbReference type="SAM" id="SignalP"/>
    </source>
</evidence>
<reference evidence="4 5" key="1">
    <citation type="submission" date="2013-10" db="EMBL/GenBank/DDBJ databases">
        <title>Salinisphaera orenii MK-B5 Genome Sequencing.</title>
        <authorList>
            <person name="Lai Q."/>
            <person name="Li C."/>
            <person name="Shao Z."/>
        </authorList>
    </citation>
    <scope>NUCLEOTIDE SEQUENCE [LARGE SCALE GENOMIC DNA]</scope>
    <source>
        <strain evidence="4 5">MK-B5</strain>
    </source>
</reference>
<evidence type="ECO:0000259" key="3">
    <source>
        <dbReference type="Pfam" id="PF13511"/>
    </source>
</evidence>
<feature type="region of interest" description="Disordered" evidence="1">
    <location>
        <begin position="170"/>
        <end position="227"/>
    </location>
</feature>
<feature type="region of interest" description="Disordered" evidence="1">
    <location>
        <begin position="33"/>
        <end position="55"/>
    </location>
</feature>
<accession>A0A423PES6</accession>
<dbReference type="AlphaFoldDB" id="A0A423PES6"/>
<comment type="caution">
    <text evidence="4">The sequence shown here is derived from an EMBL/GenBank/DDBJ whole genome shotgun (WGS) entry which is preliminary data.</text>
</comment>
<feature type="chain" id="PRO_5019481810" description="DUF4124 domain-containing protein" evidence="2">
    <location>
        <begin position="19"/>
        <end position="227"/>
    </location>
</feature>
<feature type="signal peptide" evidence="2">
    <location>
        <begin position="1"/>
        <end position="18"/>
    </location>
</feature>
<evidence type="ECO:0000313" key="5">
    <source>
        <dbReference type="Proteomes" id="UP000283993"/>
    </source>
</evidence>
<feature type="domain" description="DUF4124" evidence="3">
    <location>
        <begin position="8"/>
        <end position="44"/>
    </location>
</feature>
<proteinExistence type="predicted"/>
<protein>
    <recommendedName>
        <fullName evidence="3">DUF4124 domain-containing protein</fullName>
    </recommendedName>
</protein>
<name>A0A423PES6_9GAMM</name>
<dbReference type="Proteomes" id="UP000283993">
    <property type="component" value="Unassembled WGS sequence"/>
</dbReference>
<feature type="compositionally biased region" description="Low complexity" evidence="1">
    <location>
        <begin position="198"/>
        <end position="213"/>
    </location>
</feature>
<dbReference type="InterPro" id="IPR025392">
    <property type="entry name" value="DUF4124"/>
</dbReference>
<evidence type="ECO:0000313" key="4">
    <source>
        <dbReference type="EMBL" id="ROO24066.1"/>
    </source>
</evidence>
<feature type="compositionally biased region" description="Basic and acidic residues" evidence="1">
    <location>
        <begin position="33"/>
        <end position="45"/>
    </location>
</feature>
<keyword evidence="2" id="KW-0732">Signal</keyword>